<name>A0ABP7ILI1_9ACTN</name>
<gene>
    <name evidence="2" type="ORF">GCM10022226_46960</name>
</gene>
<proteinExistence type="predicted"/>
<dbReference type="Proteomes" id="UP001500888">
    <property type="component" value="Unassembled WGS sequence"/>
</dbReference>
<reference evidence="3" key="1">
    <citation type="journal article" date="2019" name="Int. J. Syst. Evol. Microbiol.">
        <title>The Global Catalogue of Microorganisms (GCM) 10K type strain sequencing project: providing services to taxonomists for standard genome sequencing and annotation.</title>
        <authorList>
            <consortium name="The Broad Institute Genomics Platform"/>
            <consortium name="The Broad Institute Genome Sequencing Center for Infectious Disease"/>
            <person name="Wu L."/>
            <person name="Ma J."/>
        </authorList>
    </citation>
    <scope>NUCLEOTIDE SEQUENCE [LARGE SCALE GENOMIC DNA]</scope>
    <source>
        <strain evidence="3">JCM 16908</strain>
    </source>
</reference>
<sequence length="274" mass="29953">MTGLDGPSAWAQERFGDAAGILRREIPAALWDAHRRALDGHLALGLKTNEAYGLIWLAQHEELVARLRGLDGARVFKPKGARYELAMIGNVVLYPWRYSDGTRVPLEYARMELSDVRRALLALAEPPDEEQLTLDSFYAADDDLEADEEQSREDFRQLAEVVRVVFVAYASNPRSGILSAEWGDAAQADDDGHLKWTHHEPLPMAALGESGGEAGTGQPTPLRPVAPTGGSSSSARRFDDAPVPEPVLMPKSPLTGVDSEQQETTTETGTDEEH</sequence>
<evidence type="ECO:0000313" key="2">
    <source>
        <dbReference type="EMBL" id="GAA3821288.1"/>
    </source>
</evidence>
<comment type="caution">
    <text evidence="2">The sequence shown here is derived from an EMBL/GenBank/DDBJ whole genome shotgun (WGS) entry which is preliminary data.</text>
</comment>
<dbReference type="EMBL" id="BAAAZR010000014">
    <property type="protein sequence ID" value="GAA3821288.1"/>
    <property type="molecule type" value="Genomic_DNA"/>
</dbReference>
<feature type="region of interest" description="Disordered" evidence="1">
    <location>
        <begin position="204"/>
        <end position="274"/>
    </location>
</feature>
<evidence type="ECO:0000256" key="1">
    <source>
        <dbReference type="SAM" id="MobiDB-lite"/>
    </source>
</evidence>
<dbReference type="RefSeq" id="WP_344943981.1">
    <property type="nucleotide sequence ID" value="NZ_BAAAZR010000014.1"/>
</dbReference>
<accession>A0ABP7ILI1</accession>
<keyword evidence="3" id="KW-1185">Reference proteome</keyword>
<organism evidence="2 3">
    <name type="scientific">Sphaerisporangium flaviroseum</name>
    <dbReference type="NCBI Taxonomy" id="509199"/>
    <lineage>
        <taxon>Bacteria</taxon>
        <taxon>Bacillati</taxon>
        <taxon>Actinomycetota</taxon>
        <taxon>Actinomycetes</taxon>
        <taxon>Streptosporangiales</taxon>
        <taxon>Streptosporangiaceae</taxon>
        <taxon>Sphaerisporangium</taxon>
    </lineage>
</organism>
<protein>
    <submittedName>
        <fullName evidence="2">Uncharacterized protein</fullName>
    </submittedName>
</protein>
<evidence type="ECO:0000313" key="3">
    <source>
        <dbReference type="Proteomes" id="UP001500888"/>
    </source>
</evidence>